<organism evidence="13 14">
    <name type="scientific">Oryza sativa subsp. indica</name>
    <name type="common">Rice</name>
    <dbReference type="NCBI Taxonomy" id="39946"/>
    <lineage>
        <taxon>Eukaryota</taxon>
        <taxon>Viridiplantae</taxon>
        <taxon>Streptophyta</taxon>
        <taxon>Embryophyta</taxon>
        <taxon>Tracheophyta</taxon>
        <taxon>Spermatophyta</taxon>
        <taxon>Magnoliopsida</taxon>
        <taxon>Liliopsida</taxon>
        <taxon>Poales</taxon>
        <taxon>Poaceae</taxon>
        <taxon>BOP clade</taxon>
        <taxon>Oryzoideae</taxon>
        <taxon>Oryzeae</taxon>
        <taxon>Oryzinae</taxon>
        <taxon>Oryza</taxon>
        <taxon>Oryza sativa</taxon>
    </lineage>
</organism>
<evidence type="ECO:0000256" key="8">
    <source>
        <dbReference type="ARBA" id="ARBA00023242"/>
    </source>
</evidence>
<gene>
    <name evidence="13" type="ORF">OsI_08748</name>
</gene>
<dbReference type="InterPro" id="IPR033389">
    <property type="entry name" value="AUX/IAA_dom"/>
</dbReference>
<feature type="region of interest" description="Disordered" evidence="11">
    <location>
        <begin position="71"/>
        <end position="98"/>
    </location>
</feature>
<evidence type="ECO:0000256" key="1">
    <source>
        <dbReference type="ARBA" id="ARBA00002159"/>
    </source>
</evidence>
<comment type="similarity">
    <text evidence="3 10">Belongs to the Aux/IAA family.</text>
</comment>
<keyword evidence="8 10" id="KW-0539">Nucleus</keyword>
<dbReference type="HOGENOM" id="CLU_049393_3_1_1"/>
<feature type="compositionally biased region" description="Polar residues" evidence="11">
    <location>
        <begin position="73"/>
        <end position="87"/>
    </location>
</feature>
<dbReference type="GO" id="GO:0009630">
    <property type="term" value="P:gravitropism"/>
    <property type="evidence" value="ECO:0007669"/>
    <property type="project" value="UniProtKB-ARBA"/>
</dbReference>
<dbReference type="GO" id="GO:0009734">
    <property type="term" value="P:auxin-activated signaling pathway"/>
    <property type="evidence" value="ECO:0007669"/>
    <property type="project" value="UniProtKB-UniRule"/>
</dbReference>
<evidence type="ECO:0000259" key="12">
    <source>
        <dbReference type="PROSITE" id="PS51745"/>
    </source>
</evidence>
<evidence type="ECO:0000256" key="10">
    <source>
        <dbReference type="RuleBase" id="RU004549"/>
    </source>
</evidence>
<dbReference type="EMBL" id="CM000127">
    <property type="protein sequence ID" value="EEC73911.1"/>
    <property type="molecule type" value="Genomic_DNA"/>
</dbReference>
<dbReference type="SUPFAM" id="SSF54277">
    <property type="entry name" value="CAD &amp; PB1 domains"/>
    <property type="match status" value="1"/>
</dbReference>
<dbReference type="PROSITE" id="PS51745">
    <property type="entry name" value="PB1"/>
    <property type="match status" value="1"/>
</dbReference>
<feature type="compositionally biased region" description="Low complexity" evidence="11">
    <location>
        <begin position="25"/>
        <end position="39"/>
    </location>
</feature>
<comment type="subunit">
    <text evidence="4 10">Homodimers and heterodimers.</text>
</comment>
<comment type="subcellular location">
    <subcellularLocation>
        <location evidence="2 10">Nucleus</location>
    </subcellularLocation>
</comment>
<evidence type="ECO:0000256" key="5">
    <source>
        <dbReference type="ARBA" id="ARBA00022491"/>
    </source>
</evidence>
<feature type="domain" description="PB1" evidence="12">
    <location>
        <begin position="103"/>
        <end position="199"/>
    </location>
</feature>
<accession>B8AHP0</accession>
<dbReference type="Gramene" id="BGIOSGA008953-TA">
    <property type="protein sequence ID" value="BGIOSGA008953-PA"/>
    <property type="gene ID" value="BGIOSGA008953"/>
</dbReference>
<evidence type="ECO:0000256" key="4">
    <source>
        <dbReference type="ARBA" id="ARBA00011726"/>
    </source>
</evidence>
<name>B8AHP0_ORYSI</name>
<keyword evidence="7 10" id="KW-0804">Transcription</keyword>
<dbReference type="InterPro" id="IPR053793">
    <property type="entry name" value="PB1-like"/>
</dbReference>
<evidence type="ECO:0000256" key="3">
    <source>
        <dbReference type="ARBA" id="ARBA00006728"/>
    </source>
</evidence>
<keyword evidence="14" id="KW-1185">Reference proteome</keyword>
<keyword evidence="9 10" id="KW-0927">Auxin signaling pathway</keyword>
<evidence type="ECO:0000256" key="6">
    <source>
        <dbReference type="ARBA" id="ARBA00023015"/>
    </source>
</evidence>
<dbReference type="FunFam" id="3.10.20.90:FF:000247">
    <property type="entry name" value="Auxin-responsive protein"/>
    <property type="match status" value="1"/>
</dbReference>
<evidence type="ECO:0000313" key="13">
    <source>
        <dbReference type="EMBL" id="EEC73911.1"/>
    </source>
</evidence>
<keyword evidence="5 10" id="KW-0678">Repressor</keyword>
<dbReference type="GO" id="GO:0006355">
    <property type="term" value="P:regulation of DNA-templated transcription"/>
    <property type="evidence" value="ECO:0007669"/>
    <property type="project" value="InterPro"/>
</dbReference>
<sequence>MECMASTEESLPASSSMDSCSGELPTTTTTAPAQSTASSGCRPPATAAKRRSLISTDLRLGLTLSSVVHIDGNNPSTPRSSLTTATVTADRGGGGGGHGRRRSLFVKVYMEGVPIGRKLDLLPLDGYKGLVARLASMFRASITYHHCHRQFAVVGMKTNKVHHVLTYEDQEGDWMMAGDVPWELFLTSVKRLRIARADDKYCYSC</sequence>
<comment type="function">
    <text evidence="1 10">Aux/IAA proteins are short-lived transcriptional factors that function as repressors of early auxin response genes at low auxin concentrations.</text>
</comment>
<dbReference type="GO" id="GO:0048364">
    <property type="term" value="P:root development"/>
    <property type="evidence" value="ECO:0007669"/>
    <property type="project" value="UniProtKB-ARBA"/>
</dbReference>
<dbReference type="STRING" id="39946.B8AHP0"/>
<evidence type="ECO:0000256" key="2">
    <source>
        <dbReference type="ARBA" id="ARBA00004123"/>
    </source>
</evidence>
<dbReference type="AlphaFoldDB" id="B8AHP0"/>
<evidence type="ECO:0000256" key="11">
    <source>
        <dbReference type="SAM" id="MobiDB-lite"/>
    </source>
</evidence>
<protein>
    <recommendedName>
        <fullName evidence="10">Auxin-responsive protein</fullName>
    </recommendedName>
</protein>
<dbReference type="SMR" id="B8AHP0"/>
<feature type="compositionally biased region" description="Polar residues" evidence="11">
    <location>
        <begin position="7"/>
        <end position="19"/>
    </location>
</feature>
<proteinExistence type="inferred from homology"/>
<feature type="region of interest" description="Disordered" evidence="11">
    <location>
        <begin position="1"/>
        <end position="48"/>
    </location>
</feature>
<evidence type="ECO:0000256" key="9">
    <source>
        <dbReference type="ARBA" id="ARBA00023294"/>
    </source>
</evidence>
<evidence type="ECO:0000313" key="14">
    <source>
        <dbReference type="Proteomes" id="UP000007015"/>
    </source>
</evidence>
<dbReference type="PANTHER" id="PTHR31734">
    <property type="entry name" value="AUXIN-RESPONSIVE PROTEIN IAA17"/>
    <property type="match status" value="1"/>
</dbReference>
<dbReference type="OMA" id="SRANYHY"/>
<dbReference type="GO" id="GO:0005634">
    <property type="term" value="C:nucleus"/>
    <property type="evidence" value="ECO:0007669"/>
    <property type="project" value="UniProtKB-SubCell"/>
</dbReference>
<dbReference type="PANTHER" id="PTHR31734:SF94">
    <property type="entry name" value="AUXIN-RESPONSIVE PROTEIN IAA30"/>
    <property type="match status" value="1"/>
</dbReference>
<dbReference type="Gene3D" id="3.10.20.90">
    <property type="entry name" value="Phosphatidylinositol 3-kinase Catalytic Subunit, Chain A, domain 1"/>
    <property type="match status" value="1"/>
</dbReference>
<evidence type="ECO:0000256" key="7">
    <source>
        <dbReference type="ARBA" id="ARBA00023163"/>
    </source>
</evidence>
<reference evidence="13 14" key="1">
    <citation type="journal article" date="2005" name="PLoS Biol.">
        <title>The genomes of Oryza sativa: a history of duplications.</title>
        <authorList>
            <person name="Yu J."/>
            <person name="Wang J."/>
            <person name="Lin W."/>
            <person name="Li S."/>
            <person name="Li H."/>
            <person name="Zhou J."/>
            <person name="Ni P."/>
            <person name="Dong W."/>
            <person name="Hu S."/>
            <person name="Zeng C."/>
            <person name="Zhang J."/>
            <person name="Zhang Y."/>
            <person name="Li R."/>
            <person name="Xu Z."/>
            <person name="Li S."/>
            <person name="Li X."/>
            <person name="Zheng H."/>
            <person name="Cong L."/>
            <person name="Lin L."/>
            <person name="Yin J."/>
            <person name="Geng J."/>
            <person name="Li G."/>
            <person name="Shi J."/>
            <person name="Liu J."/>
            <person name="Lv H."/>
            <person name="Li J."/>
            <person name="Wang J."/>
            <person name="Deng Y."/>
            <person name="Ran L."/>
            <person name="Shi X."/>
            <person name="Wang X."/>
            <person name="Wu Q."/>
            <person name="Li C."/>
            <person name="Ren X."/>
            <person name="Wang J."/>
            <person name="Wang X."/>
            <person name="Li D."/>
            <person name="Liu D."/>
            <person name="Zhang X."/>
            <person name="Ji Z."/>
            <person name="Zhao W."/>
            <person name="Sun Y."/>
            <person name="Zhang Z."/>
            <person name="Bao J."/>
            <person name="Han Y."/>
            <person name="Dong L."/>
            <person name="Ji J."/>
            <person name="Chen P."/>
            <person name="Wu S."/>
            <person name="Liu J."/>
            <person name="Xiao Y."/>
            <person name="Bu D."/>
            <person name="Tan J."/>
            <person name="Yang L."/>
            <person name="Ye C."/>
            <person name="Zhang J."/>
            <person name="Xu J."/>
            <person name="Zhou Y."/>
            <person name="Yu Y."/>
            <person name="Zhang B."/>
            <person name="Zhuang S."/>
            <person name="Wei H."/>
            <person name="Liu B."/>
            <person name="Lei M."/>
            <person name="Yu H."/>
            <person name="Li Y."/>
            <person name="Xu H."/>
            <person name="Wei S."/>
            <person name="He X."/>
            <person name="Fang L."/>
            <person name="Zhang Z."/>
            <person name="Zhang Y."/>
            <person name="Huang X."/>
            <person name="Su Z."/>
            <person name="Tong W."/>
            <person name="Li J."/>
            <person name="Tong Z."/>
            <person name="Li S."/>
            <person name="Ye J."/>
            <person name="Wang L."/>
            <person name="Fang L."/>
            <person name="Lei T."/>
            <person name="Chen C."/>
            <person name="Chen H."/>
            <person name="Xu Z."/>
            <person name="Li H."/>
            <person name="Huang H."/>
            <person name="Zhang F."/>
            <person name="Xu H."/>
            <person name="Li N."/>
            <person name="Zhao C."/>
            <person name="Li S."/>
            <person name="Dong L."/>
            <person name="Huang Y."/>
            <person name="Li L."/>
            <person name="Xi Y."/>
            <person name="Qi Q."/>
            <person name="Li W."/>
            <person name="Zhang B."/>
            <person name="Hu W."/>
            <person name="Zhang Y."/>
            <person name="Tian X."/>
            <person name="Jiao Y."/>
            <person name="Liang X."/>
            <person name="Jin J."/>
            <person name="Gao L."/>
            <person name="Zheng W."/>
            <person name="Hao B."/>
            <person name="Liu S."/>
            <person name="Wang W."/>
            <person name="Yuan L."/>
            <person name="Cao M."/>
            <person name="McDermott J."/>
            <person name="Samudrala R."/>
            <person name="Wang J."/>
            <person name="Wong G.K."/>
            <person name="Yang H."/>
        </authorList>
    </citation>
    <scope>NUCLEOTIDE SEQUENCE [LARGE SCALE GENOMIC DNA]</scope>
    <source>
        <strain evidence="14">cv. 93-11</strain>
    </source>
</reference>
<dbReference type="Proteomes" id="UP000007015">
    <property type="component" value="Chromosome 2"/>
</dbReference>
<keyword evidence="6 10" id="KW-0805">Transcription regulation</keyword>
<dbReference type="InterPro" id="IPR003311">
    <property type="entry name" value="AUX_IAA"/>
</dbReference>
<dbReference type="Pfam" id="PF02309">
    <property type="entry name" value="AUX_IAA"/>
    <property type="match status" value="1"/>
</dbReference>